<dbReference type="Proteomes" id="UP000239388">
    <property type="component" value="Unassembled WGS sequence"/>
</dbReference>
<accession>A0A2S8FNF5</accession>
<evidence type="ECO:0000313" key="4">
    <source>
        <dbReference type="Proteomes" id="UP000239388"/>
    </source>
</evidence>
<keyword evidence="2" id="KW-1133">Transmembrane helix</keyword>
<feature type="region of interest" description="Disordered" evidence="1">
    <location>
        <begin position="140"/>
        <end position="162"/>
    </location>
</feature>
<evidence type="ECO:0000256" key="2">
    <source>
        <dbReference type="SAM" id="Phobius"/>
    </source>
</evidence>
<proteinExistence type="predicted"/>
<comment type="caution">
    <text evidence="3">The sequence shown here is derived from an EMBL/GenBank/DDBJ whole genome shotgun (WGS) entry which is preliminary data.</text>
</comment>
<evidence type="ECO:0000313" key="3">
    <source>
        <dbReference type="EMBL" id="PQO33725.1"/>
    </source>
</evidence>
<keyword evidence="2" id="KW-0472">Membrane</keyword>
<dbReference type="RefSeq" id="WP_105355417.1">
    <property type="nucleotide sequence ID" value="NZ_PUIB01000017.1"/>
</dbReference>
<dbReference type="EMBL" id="PUIB01000017">
    <property type="protein sequence ID" value="PQO33725.1"/>
    <property type="molecule type" value="Genomic_DNA"/>
</dbReference>
<dbReference type="AlphaFoldDB" id="A0A2S8FNF5"/>
<organism evidence="3 4">
    <name type="scientific">Blastopirellula marina</name>
    <dbReference type="NCBI Taxonomy" id="124"/>
    <lineage>
        <taxon>Bacteria</taxon>
        <taxon>Pseudomonadati</taxon>
        <taxon>Planctomycetota</taxon>
        <taxon>Planctomycetia</taxon>
        <taxon>Pirellulales</taxon>
        <taxon>Pirellulaceae</taxon>
        <taxon>Blastopirellula</taxon>
    </lineage>
</organism>
<name>A0A2S8FNF5_9BACT</name>
<evidence type="ECO:0000256" key="1">
    <source>
        <dbReference type="SAM" id="MobiDB-lite"/>
    </source>
</evidence>
<reference evidence="3 4" key="1">
    <citation type="submission" date="2018-02" db="EMBL/GenBank/DDBJ databases">
        <title>Comparative genomes isolates from brazilian mangrove.</title>
        <authorList>
            <person name="Araujo J.E."/>
            <person name="Taketani R.G."/>
            <person name="Silva M.C.P."/>
            <person name="Loureco M.V."/>
            <person name="Andreote F.D."/>
        </authorList>
    </citation>
    <scope>NUCLEOTIDE SEQUENCE [LARGE SCALE GENOMIC DNA]</scope>
    <source>
        <strain evidence="3 4">NAP PRIS-MGV</strain>
    </source>
</reference>
<keyword evidence="2" id="KW-0812">Transmembrane</keyword>
<sequence>MTVFYIVIAVLVLLFGFFSYLNAANWNVLHVLGLFLTFGAGFAYLVLSAAVLKTEMSWKKTAEEMEERLATQQAKLEQLQYGFSIDPRTGRVNTVENEGDSLSGAEAELKRVMYDRGRLWRNVSRGAINNNQISLSLPPIQAAAPSDDPDAPAAGPAATQPPRSLAVNDIVYAFGQMPMSQEKPQVPVPAYFIGEFVVRAVNAQNLTVEPTTKLDQVQQQAISQNNPWMLYDKMPVDEYQAFEGMDNEQLAKLIRDAGARLGLAQPLTDELVVRFQRTGELAQNDDPELSVMSKVTFQQDYEVPVDAETETTGVTQEFEPASGLAAAGFLKQGAPTKFAKGTQVIMSTSGEKGKALVDQGIVTIDEKLYYRPLNDFAFQFHAFKAQVEELRDTAYVLNKSIEMLKTSEQIAKDVVAYRTQEKTKLQDDKTKVVYEQEQIAEYKTRLMNYLTETLKINSRLYRTNQTLVEELKKASDAVMQKLEEERLKQSSSDSLTLAN</sequence>
<feature type="transmembrane region" description="Helical" evidence="2">
    <location>
        <begin position="33"/>
        <end position="52"/>
    </location>
</feature>
<gene>
    <name evidence="3" type="ORF">C5Y98_15950</name>
</gene>
<protein>
    <submittedName>
        <fullName evidence="3">Uncharacterized protein</fullName>
    </submittedName>
</protein>
<dbReference type="OrthoDB" id="239735at2"/>